<dbReference type="STRING" id="926569.ANT_21940"/>
<feature type="region of interest" description="Disordered" evidence="12">
    <location>
        <begin position="471"/>
        <end position="500"/>
    </location>
</feature>
<dbReference type="InterPro" id="IPR011429">
    <property type="entry name" value="Cyt_c_Planctomycete-type"/>
</dbReference>
<keyword evidence="5" id="KW-0349">Heme</keyword>
<comment type="similarity">
    <text evidence="2">Belongs to the NapC/NirT/NrfH family.</text>
</comment>
<dbReference type="SUPFAM" id="SSF48695">
    <property type="entry name" value="Multiheme cytochromes"/>
    <property type="match status" value="1"/>
</dbReference>
<dbReference type="PANTHER" id="PTHR30333">
    <property type="entry name" value="CYTOCHROME C-TYPE PROTEIN"/>
    <property type="match status" value="1"/>
</dbReference>
<dbReference type="Proteomes" id="UP000008922">
    <property type="component" value="Chromosome"/>
</dbReference>
<reference evidence="16 17" key="1">
    <citation type="submission" date="2010-12" db="EMBL/GenBank/DDBJ databases">
        <title>Whole genome sequence of Anaerolinea thermophila UNI-1.</title>
        <authorList>
            <person name="Narita-Yamada S."/>
            <person name="Kishi E."/>
            <person name="Watanabe Y."/>
            <person name="Takasaki K."/>
            <person name="Ankai A."/>
            <person name="Oguchi A."/>
            <person name="Fukui S."/>
            <person name="Takahashi M."/>
            <person name="Yashiro I."/>
            <person name="Hosoyama A."/>
            <person name="Sekiguchi Y."/>
            <person name="Hanada S."/>
            <person name="Fujita N."/>
        </authorList>
    </citation>
    <scope>NUCLEOTIDE SEQUENCE [LARGE SCALE GENOMIC DNA]</scope>
    <source>
        <strain evidence="17">DSM 14523 / JCM 11388 / NBRC 100420 / UNI-1</strain>
    </source>
</reference>
<feature type="domain" description="Cytochrome C Planctomycete-type" evidence="15">
    <location>
        <begin position="515"/>
        <end position="557"/>
    </location>
</feature>
<evidence type="ECO:0000256" key="13">
    <source>
        <dbReference type="SAM" id="Phobius"/>
    </source>
</evidence>
<evidence type="ECO:0000256" key="6">
    <source>
        <dbReference type="ARBA" id="ARBA00022692"/>
    </source>
</evidence>
<dbReference type="HOGENOM" id="CLU_465148_0_0_0"/>
<organism evidence="16 17">
    <name type="scientific">Anaerolinea thermophila (strain DSM 14523 / JCM 11388 / NBRC 100420 / UNI-1)</name>
    <dbReference type="NCBI Taxonomy" id="926569"/>
    <lineage>
        <taxon>Bacteria</taxon>
        <taxon>Bacillati</taxon>
        <taxon>Chloroflexota</taxon>
        <taxon>Anaerolineae</taxon>
        <taxon>Anaerolineales</taxon>
        <taxon>Anaerolineaceae</taxon>
        <taxon>Anaerolinea</taxon>
    </lineage>
</organism>
<keyword evidence="8" id="KW-0249">Electron transport</keyword>
<dbReference type="KEGG" id="atm:ANT_21940"/>
<dbReference type="Pfam" id="PF03264">
    <property type="entry name" value="Cytochrom_NNT"/>
    <property type="match status" value="1"/>
</dbReference>
<feature type="compositionally biased region" description="Polar residues" evidence="12">
    <location>
        <begin position="483"/>
        <end position="492"/>
    </location>
</feature>
<dbReference type="InterPro" id="IPR051174">
    <property type="entry name" value="Cytochrome_c-type_ET"/>
</dbReference>
<keyword evidence="9 13" id="KW-1133">Transmembrane helix</keyword>
<dbReference type="Pfam" id="PF07635">
    <property type="entry name" value="PSCyt1"/>
    <property type="match status" value="1"/>
</dbReference>
<dbReference type="OrthoDB" id="9791652at2"/>
<evidence type="ECO:0000313" key="16">
    <source>
        <dbReference type="EMBL" id="BAJ64220.1"/>
    </source>
</evidence>
<evidence type="ECO:0000256" key="5">
    <source>
        <dbReference type="ARBA" id="ARBA00022617"/>
    </source>
</evidence>
<keyword evidence="7" id="KW-0479">Metal-binding</keyword>
<feature type="domain" description="NapC/NirT cytochrome c N-terminal" evidence="14">
    <location>
        <begin position="28"/>
        <end position="106"/>
    </location>
</feature>
<protein>
    <submittedName>
        <fullName evidence="16">Cytochrome c family protein</fullName>
    </submittedName>
</protein>
<dbReference type="GO" id="GO:0005886">
    <property type="term" value="C:plasma membrane"/>
    <property type="evidence" value="ECO:0007669"/>
    <property type="project" value="UniProtKB-SubCell"/>
</dbReference>
<feature type="transmembrane region" description="Helical" evidence="13">
    <location>
        <begin position="22"/>
        <end position="47"/>
    </location>
</feature>
<dbReference type="GO" id="GO:0009055">
    <property type="term" value="F:electron transfer activity"/>
    <property type="evidence" value="ECO:0007669"/>
    <property type="project" value="TreeGrafter"/>
</dbReference>
<dbReference type="EMBL" id="AP012029">
    <property type="protein sequence ID" value="BAJ64220.1"/>
    <property type="molecule type" value="Genomic_DNA"/>
</dbReference>
<dbReference type="AlphaFoldDB" id="E8MXY9"/>
<evidence type="ECO:0000256" key="8">
    <source>
        <dbReference type="ARBA" id="ARBA00022982"/>
    </source>
</evidence>
<sequence>MAMSKFKQALNQFFFPPATAKLWVRLIPFVVVAFLTVVLLGFASFAWEESNSPSFCGLTCHTMPPEYATYQASPHTNVTCEDCHMGRDRLPVMIGRKIGYSWQTGTAMLTGSYEYPIVAKNMRPARDACENCHKPEKFSTDTLVEIKHYAEDEANTPSSVFMVVKTGGGTQREGLGYGIHWHIENPVYFYATDRERQDIPYVVVENPDGSKTEYIDVESGFDPASIQSKDLQKMDCITCHNRTAHEIPEPSRAVDQLLARGLISTNIPAIKKNATAVLSANYPSQEEALKAIEGLKELYRSQYANFMVENESLLDQTIEQLKQTYLQTNFPEQKVNWQTHPNNAGHTTSPGCFRCHDGKHLNPQQEAIRLECNLCHSIPVVSSPDQITASLQLNKGFEPESHKNPNWITLHRTIFDQTCAGCHSTEDAGGTSNTSFCSNSACHGTSWTFAGFDAPKLRAVLEEQARLFATPTPKAEEEPASYGTGTETQITPTPAMASSEPDTYATLQDLLKTKCGACHGSNAMKGLSVLDYNSLMKGSTSGAVILPGDPENSLLVKVQKGQHPGKFSTDELERIQRWIQSGAPEK</sequence>
<evidence type="ECO:0000256" key="7">
    <source>
        <dbReference type="ARBA" id="ARBA00022723"/>
    </source>
</evidence>
<dbReference type="PANTHER" id="PTHR30333:SF1">
    <property type="entry name" value="CYTOCHROME C-TYPE PROTEIN NAPC"/>
    <property type="match status" value="1"/>
</dbReference>
<comment type="subcellular location">
    <subcellularLocation>
        <location evidence="1">Cell membrane</location>
    </subcellularLocation>
</comment>
<evidence type="ECO:0000259" key="15">
    <source>
        <dbReference type="Pfam" id="PF07635"/>
    </source>
</evidence>
<evidence type="ECO:0000256" key="9">
    <source>
        <dbReference type="ARBA" id="ARBA00022989"/>
    </source>
</evidence>
<keyword evidence="17" id="KW-1185">Reference proteome</keyword>
<dbReference type="eggNOG" id="COG3005">
    <property type="taxonomic scope" value="Bacteria"/>
</dbReference>
<dbReference type="InterPro" id="IPR005126">
    <property type="entry name" value="NapC/NirT_cyt_c_N"/>
</dbReference>
<evidence type="ECO:0000256" key="4">
    <source>
        <dbReference type="ARBA" id="ARBA00022475"/>
    </source>
</evidence>
<dbReference type="InterPro" id="IPR036280">
    <property type="entry name" value="Multihaem_cyt_sf"/>
</dbReference>
<evidence type="ECO:0000313" key="17">
    <source>
        <dbReference type="Proteomes" id="UP000008922"/>
    </source>
</evidence>
<keyword evidence="10" id="KW-0408">Iron</keyword>
<keyword evidence="4" id="KW-1003">Cell membrane</keyword>
<keyword evidence="3" id="KW-0813">Transport</keyword>
<evidence type="ECO:0000259" key="14">
    <source>
        <dbReference type="Pfam" id="PF03264"/>
    </source>
</evidence>
<name>E8MXY9_ANATU</name>
<dbReference type="InterPro" id="IPR038266">
    <property type="entry name" value="NapC/NirT_cytc_sf"/>
</dbReference>
<dbReference type="InParanoid" id="E8MXY9"/>
<proteinExistence type="inferred from homology"/>
<evidence type="ECO:0000256" key="12">
    <source>
        <dbReference type="SAM" id="MobiDB-lite"/>
    </source>
</evidence>
<dbReference type="Gene3D" id="1.10.3820.10">
    <property type="entry name" value="Di-heme elbow motif domain"/>
    <property type="match status" value="1"/>
</dbReference>
<accession>E8MXY9</accession>
<dbReference type="GO" id="GO:0009061">
    <property type="term" value="P:anaerobic respiration"/>
    <property type="evidence" value="ECO:0007669"/>
    <property type="project" value="TreeGrafter"/>
</dbReference>
<keyword evidence="6 13" id="KW-0812">Transmembrane</keyword>
<evidence type="ECO:0000256" key="1">
    <source>
        <dbReference type="ARBA" id="ARBA00004236"/>
    </source>
</evidence>
<gene>
    <name evidence="16" type="ordered locus">ANT_21940</name>
</gene>
<dbReference type="Gene3D" id="3.90.10.10">
    <property type="entry name" value="Cytochrome C3"/>
    <property type="match status" value="1"/>
</dbReference>
<evidence type="ECO:0000256" key="10">
    <source>
        <dbReference type="ARBA" id="ARBA00023004"/>
    </source>
</evidence>
<keyword evidence="11 13" id="KW-0472">Membrane</keyword>
<evidence type="ECO:0000256" key="11">
    <source>
        <dbReference type="ARBA" id="ARBA00023136"/>
    </source>
</evidence>
<dbReference type="GO" id="GO:0046872">
    <property type="term" value="F:metal ion binding"/>
    <property type="evidence" value="ECO:0007669"/>
    <property type="project" value="UniProtKB-KW"/>
</dbReference>
<evidence type="ECO:0000256" key="2">
    <source>
        <dbReference type="ARBA" id="ARBA00007395"/>
    </source>
</evidence>
<evidence type="ECO:0000256" key="3">
    <source>
        <dbReference type="ARBA" id="ARBA00022448"/>
    </source>
</evidence>